<protein>
    <submittedName>
        <fullName evidence="1">Uncharacterized protein</fullName>
    </submittedName>
</protein>
<name>A0AAU2UZ40_9ACTN</name>
<dbReference type="AlphaFoldDB" id="A0AAU2UZ40"/>
<proteinExistence type="predicted"/>
<reference evidence="1" key="1">
    <citation type="submission" date="2022-10" db="EMBL/GenBank/DDBJ databases">
        <title>The complete genomes of actinobacterial strains from the NBC collection.</title>
        <authorList>
            <person name="Joergensen T.S."/>
            <person name="Alvarez Arevalo M."/>
            <person name="Sterndorff E.B."/>
            <person name="Faurdal D."/>
            <person name="Vuksanovic O."/>
            <person name="Mourched A.-S."/>
            <person name="Charusanti P."/>
            <person name="Shaw S."/>
            <person name="Blin K."/>
            <person name="Weber T."/>
        </authorList>
    </citation>
    <scope>NUCLEOTIDE SEQUENCE</scope>
    <source>
        <strain evidence="1">NBC_00003</strain>
    </source>
</reference>
<organism evidence="1">
    <name type="scientific">Streptomyces sp. NBC_00003</name>
    <dbReference type="NCBI Taxonomy" id="2903608"/>
    <lineage>
        <taxon>Bacteria</taxon>
        <taxon>Bacillati</taxon>
        <taxon>Actinomycetota</taxon>
        <taxon>Actinomycetes</taxon>
        <taxon>Kitasatosporales</taxon>
        <taxon>Streptomycetaceae</taxon>
        <taxon>Streptomyces</taxon>
    </lineage>
</organism>
<sequence length="106" mass="11537">MGMKDVEDDVEKYGRAVDAGEMTFQEAVSALVEARQGGLAPLGAADLLGNWKTVRADYAKAESRVLPEDPAELLVFVKQYGKGDSARFDDLDFAVKNGIIPARFQD</sequence>
<gene>
    <name evidence="1" type="ORF">OG549_06705</name>
</gene>
<dbReference type="EMBL" id="CP108318">
    <property type="protein sequence ID" value="WTW60352.1"/>
    <property type="molecule type" value="Genomic_DNA"/>
</dbReference>
<evidence type="ECO:0000313" key="1">
    <source>
        <dbReference type="EMBL" id="WTW60352.1"/>
    </source>
</evidence>
<accession>A0AAU2UZ40</accession>